<dbReference type="InterPro" id="IPR018392">
    <property type="entry name" value="LysM"/>
</dbReference>
<dbReference type="PANTHER" id="PTHR34700:SF4">
    <property type="entry name" value="PHAGE-LIKE ELEMENT PBSX PROTEIN XKDP"/>
    <property type="match status" value="1"/>
</dbReference>
<dbReference type="GO" id="GO:0016787">
    <property type="term" value="F:hydrolase activity"/>
    <property type="evidence" value="ECO:0007669"/>
    <property type="project" value="UniProtKB-KW"/>
</dbReference>
<dbReference type="PANTHER" id="PTHR34700">
    <property type="entry name" value="POTASSIUM BINDING PROTEIN KBP"/>
    <property type="match status" value="1"/>
</dbReference>
<feature type="domain" description="LysM" evidence="5">
    <location>
        <begin position="207"/>
        <end position="255"/>
    </location>
</feature>
<reference evidence="7" key="1">
    <citation type="submission" date="2009-09" db="EMBL/GenBank/DDBJ databases">
        <title>The complete genome of Nakamurella multipartita DSM 44233.</title>
        <authorList>
            <consortium name="US DOE Joint Genome Institute (JGI-PGF)"/>
            <person name="Lucas S."/>
            <person name="Copeland A."/>
            <person name="Lapidus A."/>
            <person name="Glavina del Rio T."/>
            <person name="Dalin E."/>
            <person name="Tice H."/>
            <person name="Bruce D."/>
            <person name="Goodwin L."/>
            <person name="Pitluck S."/>
            <person name="Kyrpides N."/>
            <person name="Mavromatis K."/>
            <person name="Ivanova N."/>
            <person name="Ovchinnikova G."/>
            <person name="Sims D."/>
            <person name="Meincke L."/>
            <person name="Brettin T."/>
            <person name="Detter J.C."/>
            <person name="Han C."/>
            <person name="Larimer F."/>
            <person name="Land M."/>
            <person name="Hauser L."/>
            <person name="Markowitz V."/>
            <person name="Cheng J.-F."/>
            <person name="Hugenholtz P."/>
            <person name="Woyke T."/>
            <person name="Wu D."/>
            <person name="Klenk H.-P."/>
            <person name="Eisen J.A."/>
        </authorList>
    </citation>
    <scope>NUCLEOTIDE SEQUENCE [LARGE SCALE GENOMIC DNA]</scope>
    <source>
        <strain evidence="7">ATCC 700099 / DSM 44233 / CIP 104796 / JCM 9543 / NBRC 105858 / Y-104</strain>
    </source>
</reference>
<feature type="compositionally biased region" description="Polar residues" evidence="3">
    <location>
        <begin position="171"/>
        <end position="187"/>
    </location>
</feature>
<evidence type="ECO:0000256" key="1">
    <source>
        <dbReference type="ARBA" id="ARBA00010830"/>
    </source>
</evidence>
<organism evidence="6 7">
    <name type="scientific">Nakamurella multipartita (strain ATCC 700099 / DSM 44233 / CIP 104796 / JCM 9543 / NBRC 105858 / Y-104)</name>
    <name type="common">Microsphaera multipartita</name>
    <dbReference type="NCBI Taxonomy" id="479431"/>
    <lineage>
        <taxon>Bacteria</taxon>
        <taxon>Bacillati</taxon>
        <taxon>Actinomycetota</taxon>
        <taxon>Actinomycetes</taxon>
        <taxon>Nakamurellales</taxon>
        <taxon>Nakamurellaceae</taxon>
        <taxon>Nakamurella</taxon>
    </lineage>
</organism>
<dbReference type="AlphaFoldDB" id="C8XKE2"/>
<dbReference type="KEGG" id="nml:Namu_2328"/>
<evidence type="ECO:0000259" key="5">
    <source>
        <dbReference type="PROSITE" id="PS51782"/>
    </source>
</evidence>
<dbReference type="EMBL" id="CP001737">
    <property type="protein sequence ID" value="ACV78704.1"/>
    <property type="molecule type" value="Genomic_DNA"/>
</dbReference>
<dbReference type="PROSITE" id="PS51782">
    <property type="entry name" value="LYSM"/>
    <property type="match status" value="1"/>
</dbReference>
<keyword evidence="7" id="KW-1185">Reference proteome</keyword>
<evidence type="ECO:0000256" key="4">
    <source>
        <dbReference type="SAM" id="SignalP"/>
    </source>
</evidence>
<dbReference type="eggNOG" id="COG1652">
    <property type="taxonomic scope" value="Bacteria"/>
</dbReference>
<comment type="similarity">
    <text evidence="1">Belongs to the transglycosylase family. Rpf subfamily.</text>
</comment>
<gene>
    <name evidence="6" type="ordered locus">Namu_2328</name>
</gene>
<evidence type="ECO:0000313" key="7">
    <source>
        <dbReference type="Proteomes" id="UP000002218"/>
    </source>
</evidence>
<name>C8XKE2_NAKMY</name>
<proteinExistence type="inferred from homology"/>
<dbReference type="SUPFAM" id="SSF53955">
    <property type="entry name" value="Lysozyme-like"/>
    <property type="match status" value="1"/>
</dbReference>
<dbReference type="InterPro" id="IPR010618">
    <property type="entry name" value="RPF"/>
</dbReference>
<feature type="compositionally biased region" description="Low complexity" evidence="3">
    <location>
        <begin position="188"/>
        <end position="203"/>
    </location>
</feature>
<dbReference type="InParanoid" id="C8XKE2"/>
<feature type="region of interest" description="Disordered" evidence="3">
    <location>
        <begin position="127"/>
        <end position="203"/>
    </location>
</feature>
<dbReference type="CDD" id="cd13925">
    <property type="entry name" value="RPF"/>
    <property type="match status" value="1"/>
</dbReference>
<dbReference type="STRING" id="479431.Namu_2328"/>
<evidence type="ECO:0000256" key="2">
    <source>
        <dbReference type="ARBA" id="ARBA00022801"/>
    </source>
</evidence>
<sequence length="256" mass="25846" precursor="true">MTRRTVARHRKPSKARTFALRGATVGVVAGAAALGLGAGTASAAPDSTWDAVAQCESSGNWSINTGNGYYGGLQFSQSTWNAFGGQEYAARADLATKEQQIAIAEKTLAGQGWGAWACAYAGGGEGATQRSVSGSSSSSDSSSDSSSSSSSGSSASSSSSDSSSSRSSRSQNDTQESSRGSHRSWNQDSDSSGSSSSSVTAGSAADGTYTVASGDTLYKIAAANGVSGGWEAVYQANSDIIPDPNLIYPGQVLRIP</sequence>
<feature type="signal peptide" evidence="4">
    <location>
        <begin position="1"/>
        <end position="43"/>
    </location>
</feature>
<feature type="chain" id="PRO_5002993438" evidence="4">
    <location>
        <begin position="44"/>
        <end position="256"/>
    </location>
</feature>
<dbReference type="OrthoDB" id="1404170at2"/>
<dbReference type="Proteomes" id="UP000002218">
    <property type="component" value="Chromosome"/>
</dbReference>
<dbReference type="CDD" id="cd00118">
    <property type="entry name" value="LysM"/>
    <property type="match status" value="1"/>
</dbReference>
<dbReference type="SUPFAM" id="SSF54106">
    <property type="entry name" value="LysM domain"/>
    <property type="match status" value="1"/>
</dbReference>
<reference evidence="6 7" key="2">
    <citation type="journal article" date="2010" name="Stand. Genomic Sci.">
        <title>Complete genome sequence of Nakamurella multipartita type strain (Y-104).</title>
        <authorList>
            <person name="Tice H."/>
            <person name="Mayilraj S."/>
            <person name="Sims D."/>
            <person name="Lapidus A."/>
            <person name="Nolan M."/>
            <person name="Lucas S."/>
            <person name="Glavina Del Rio T."/>
            <person name="Copeland A."/>
            <person name="Cheng J.F."/>
            <person name="Meincke L."/>
            <person name="Bruce D."/>
            <person name="Goodwin L."/>
            <person name="Pitluck S."/>
            <person name="Ivanova N."/>
            <person name="Mavromatis K."/>
            <person name="Ovchinnikova G."/>
            <person name="Pati A."/>
            <person name="Chen A."/>
            <person name="Palaniappan K."/>
            <person name="Land M."/>
            <person name="Hauser L."/>
            <person name="Chang Y.J."/>
            <person name="Jeffries C.D."/>
            <person name="Detter J.C."/>
            <person name="Brettin T."/>
            <person name="Rohde M."/>
            <person name="Goker M."/>
            <person name="Bristow J."/>
            <person name="Eisen J.A."/>
            <person name="Markowitz V."/>
            <person name="Hugenholtz P."/>
            <person name="Kyrpides N.C."/>
            <person name="Klenk H.P."/>
            <person name="Chen F."/>
        </authorList>
    </citation>
    <scope>NUCLEOTIDE SEQUENCE [LARGE SCALE GENOMIC DNA]</scope>
    <source>
        <strain evidence="7">ATCC 700099 / DSM 44233 / CIP 104796 / JCM 9543 / NBRC 105858 / Y-104</strain>
    </source>
</reference>
<dbReference type="SMART" id="SM00257">
    <property type="entry name" value="LysM"/>
    <property type="match status" value="1"/>
</dbReference>
<dbReference type="Gene3D" id="1.10.530.10">
    <property type="match status" value="1"/>
</dbReference>
<dbReference type="Pfam" id="PF01476">
    <property type="entry name" value="LysM"/>
    <property type="match status" value="1"/>
</dbReference>
<evidence type="ECO:0000313" key="6">
    <source>
        <dbReference type="EMBL" id="ACV78704.1"/>
    </source>
</evidence>
<dbReference type="Gene3D" id="3.10.350.10">
    <property type="entry name" value="LysM domain"/>
    <property type="match status" value="1"/>
</dbReference>
<evidence type="ECO:0000256" key="3">
    <source>
        <dbReference type="SAM" id="MobiDB-lite"/>
    </source>
</evidence>
<keyword evidence="4" id="KW-0732">Signal</keyword>
<protein>
    <submittedName>
        <fullName evidence="6">Transglycosylase domain protein</fullName>
    </submittedName>
</protein>
<dbReference type="HOGENOM" id="CLU_045108_0_1_11"/>
<dbReference type="InterPro" id="IPR052196">
    <property type="entry name" value="Bact_Kbp"/>
</dbReference>
<dbReference type="InterPro" id="IPR023346">
    <property type="entry name" value="Lysozyme-like_dom_sf"/>
</dbReference>
<accession>C8XKE2</accession>
<keyword evidence="2" id="KW-0378">Hydrolase</keyword>
<dbReference type="Pfam" id="PF06737">
    <property type="entry name" value="Transglycosylas"/>
    <property type="match status" value="1"/>
</dbReference>
<feature type="compositionally biased region" description="Low complexity" evidence="3">
    <location>
        <begin position="130"/>
        <end position="170"/>
    </location>
</feature>
<dbReference type="RefSeq" id="WP_015747594.1">
    <property type="nucleotide sequence ID" value="NC_013235.1"/>
</dbReference>
<dbReference type="InterPro" id="IPR036779">
    <property type="entry name" value="LysM_dom_sf"/>
</dbReference>